<dbReference type="Gene3D" id="3.40.630.30">
    <property type="match status" value="2"/>
</dbReference>
<dbReference type="Proteomes" id="UP001595752">
    <property type="component" value="Unassembled WGS sequence"/>
</dbReference>
<keyword evidence="2" id="KW-0012">Acyltransferase</keyword>
<dbReference type="EC" id="2.3.1.-" evidence="2"/>
<dbReference type="InterPro" id="IPR016181">
    <property type="entry name" value="Acyl_CoA_acyltransferase"/>
</dbReference>
<reference evidence="3" key="1">
    <citation type="journal article" date="2019" name="Int. J. Syst. Evol. Microbiol.">
        <title>The Global Catalogue of Microorganisms (GCM) 10K type strain sequencing project: providing services to taxonomists for standard genome sequencing and annotation.</title>
        <authorList>
            <consortium name="The Broad Institute Genomics Platform"/>
            <consortium name="The Broad Institute Genome Sequencing Center for Infectious Disease"/>
            <person name="Wu L."/>
            <person name="Ma J."/>
        </authorList>
    </citation>
    <scope>NUCLEOTIDE SEQUENCE [LARGE SCALE GENOMIC DNA]</scope>
    <source>
        <strain evidence="3">CCUG 61889</strain>
    </source>
</reference>
<evidence type="ECO:0000313" key="2">
    <source>
        <dbReference type="EMBL" id="MFC3884236.1"/>
    </source>
</evidence>
<organism evidence="2 3">
    <name type="scientific">Bacillus songklensis</name>
    <dbReference type="NCBI Taxonomy" id="1069116"/>
    <lineage>
        <taxon>Bacteria</taxon>
        <taxon>Bacillati</taxon>
        <taxon>Bacillota</taxon>
        <taxon>Bacilli</taxon>
        <taxon>Bacillales</taxon>
        <taxon>Bacillaceae</taxon>
        <taxon>Bacillus</taxon>
    </lineage>
</organism>
<dbReference type="SUPFAM" id="SSF55729">
    <property type="entry name" value="Acyl-CoA N-acyltransferases (Nat)"/>
    <property type="match status" value="1"/>
</dbReference>
<dbReference type="PANTHER" id="PTHR37817">
    <property type="entry name" value="N-ACETYLTRANSFERASE EIS"/>
    <property type="match status" value="1"/>
</dbReference>
<sequence length="229" mass="27365">MTLRQIAGEEGYEDTLKLSQYAFQYTLTEEEREKKKRSLARQQIWAIYDDQNQLESKLHILPHKVWIEGQSIPMGGIAGVATWPEHRRNGNVATLVKHALQQMKEDGYVISYLHPFKVSFYRKYGWELIADRHTYELSKDDLVMFPSINGRIKRMDIEREWNILNDTYEAFSAHYNGMLKRDKFWWLHHVNNPGYHFAAAFGDQDEMIGYLMYKIHFFYQLHKLIKKDR</sequence>
<dbReference type="EMBL" id="JBHRZT010000052">
    <property type="protein sequence ID" value="MFC3884236.1"/>
    <property type="molecule type" value="Genomic_DNA"/>
</dbReference>
<proteinExistence type="predicted"/>
<dbReference type="InterPro" id="IPR000182">
    <property type="entry name" value="GNAT_dom"/>
</dbReference>
<dbReference type="GO" id="GO:0016746">
    <property type="term" value="F:acyltransferase activity"/>
    <property type="evidence" value="ECO:0007669"/>
    <property type="project" value="UniProtKB-KW"/>
</dbReference>
<dbReference type="RefSeq" id="WP_377915493.1">
    <property type="nucleotide sequence ID" value="NZ_JBHRZT010000052.1"/>
</dbReference>
<evidence type="ECO:0000259" key="1">
    <source>
        <dbReference type="PROSITE" id="PS51186"/>
    </source>
</evidence>
<dbReference type="PROSITE" id="PS51186">
    <property type="entry name" value="GNAT"/>
    <property type="match status" value="1"/>
</dbReference>
<dbReference type="PANTHER" id="PTHR37817:SF1">
    <property type="entry name" value="N-ACETYLTRANSFERASE EIS"/>
    <property type="match status" value="1"/>
</dbReference>
<keyword evidence="3" id="KW-1185">Reference proteome</keyword>
<comment type="caution">
    <text evidence="2">The sequence shown here is derived from an EMBL/GenBank/DDBJ whole genome shotgun (WGS) entry which is preliminary data.</text>
</comment>
<name>A0ABV8B4L8_9BACI</name>
<feature type="domain" description="N-acetyltransferase" evidence="1">
    <location>
        <begin position="1"/>
        <end position="149"/>
    </location>
</feature>
<dbReference type="Pfam" id="PF13527">
    <property type="entry name" value="Acetyltransf_9"/>
    <property type="match status" value="1"/>
</dbReference>
<protein>
    <submittedName>
        <fullName evidence="2">Enhanced intracellular survival protein Eis</fullName>
        <ecNumber evidence="2">2.3.1.-</ecNumber>
    </submittedName>
</protein>
<keyword evidence="2" id="KW-0808">Transferase</keyword>
<dbReference type="CDD" id="cd04301">
    <property type="entry name" value="NAT_SF"/>
    <property type="match status" value="1"/>
</dbReference>
<gene>
    <name evidence="2" type="primary">eis</name>
    <name evidence="2" type="ORF">ACFOU2_12340</name>
</gene>
<evidence type="ECO:0000313" key="3">
    <source>
        <dbReference type="Proteomes" id="UP001595752"/>
    </source>
</evidence>
<dbReference type="InterPro" id="IPR051554">
    <property type="entry name" value="Acetyltransferase_Eis"/>
</dbReference>
<accession>A0ABV8B4L8</accession>